<dbReference type="HOGENOM" id="CLU_2907448_0_0_1"/>
<evidence type="ECO:0000313" key="1">
    <source>
        <dbReference type="EnsemblPlants" id="OPUNC11G09190.1"/>
    </source>
</evidence>
<protein>
    <submittedName>
        <fullName evidence="1">Uncharacterized protein</fullName>
    </submittedName>
</protein>
<dbReference type="AlphaFoldDB" id="A0A0E0MEQ9"/>
<sequence length="59" mass="6476">MARGLDKRSTAFLKGGETLQSLMLSKLFDTRDGAVVPRLKATNPPVLANVVYLDHEFSV</sequence>
<evidence type="ECO:0000313" key="2">
    <source>
        <dbReference type="Proteomes" id="UP000026962"/>
    </source>
</evidence>
<dbReference type="PANTHER" id="PTHR37204">
    <property type="entry name" value="TRANSMEMBRANE PROTEIN"/>
    <property type="match status" value="1"/>
</dbReference>
<name>A0A0E0MEQ9_ORYPU</name>
<dbReference type="EnsemblPlants" id="OPUNC11G09190.1">
    <property type="protein sequence ID" value="OPUNC11G09190.1"/>
    <property type="gene ID" value="OPUNC11G09190"/>
</dbReference>
<proteinExistence type="predicted"/>
<dbReference type="STRING" id="4537.A0A0E0MEQ9"/>
<reference evidence="1" key="1">
    <citation type="submission" date="2015-04" db="UniProtKB">
        <authorList>
            <consortium name="EnsemblPlants"/>
        </authorList>
    </citation>
    <scope>IDENTIFICATION</scope>
</reference>
<organism evidence="1">
    <name type="scientific">Oryza punctata</name>
    <name type="common">Red rice</name>
    <dbReference type="NCBI Taxonomy" id="4537"/>
    <lineage>
        <taxon>Eukaryota</taxon>
        <taxon>Viridiplantae</taxon>
        <taxon>Streptophyta</taxon>
        <taxon>Embryophyta</taxon>
        <taxon>Tracheophyta</taxon>
        <taxon>Spermatophyta</taxon>
        <taxon>Magnoliopsida</taxon>
        <taxon>Liliopsida</taxon>
        <taxon>Poales</taxon>
        <taxon>Poaceae</taxon>
        <taxon>BOP clade</taxon>
        <taxon>Oryzoideae</taxon>
        <taxon>Oryzeae</taxon>
        <taxon>Oryzinae</taxon>
        <taxon>Oryza</taxon>
    </lineage>
</organism>
<reference evidence="1" key="2">
    <citation type="submission" date="2018-05" db="EMBL/GenBank/DDBJ databases">
        <title>OpunRS2 (Oryza punctata Reference Sequence Version 2).</title>
        <authorList>
            <person name="Zhang J."/>
            <person name="Kudrna D."/>
            <person name="Lee S."/>
            <person name="Talag J."/>
            <person name="Welchert J."/>
            <person name="Wing R.A."/>
        </authorList>
    </citation>
    <scope>NUCLEOTIDE SEQUENCE [LARGE SCALE GENOMIC DNA]</scope>
</reference>
<dbReference type="Gramene" id="OPUNC11G09190.1">
    <property type="protein sequence ID" value="OPUNC11G09190.1"/>
    <property type="gene ID" value="OPUNC11G09190"/>
</dbReference>
<dbReference type="Proteomes" id="UP000026962">
    <property type="component" value="Chromosome 11"/>
</dbReference>
<keyword evidence="2" id="KW-1185">Reference proteome</keyword>
<dbReference type="PANTHER" id="PTHR37204:SF1">
    <property type="entry name" value="TRANSMEMBRANE PROTEIN"/>
    <property type="match status" value="1"/>
</dbReference>
<accession>A0A0E0MEQ9</accession>